<gene>
    <name evidence="1" type="ORF">K470DRAFT_65363</name>
</gene>
<sequence length="156" mass="17369">MGGGGPAVEYCRMTCQTDQAGAGWEVTNLAVRHQQSHTTTDITPILSIITRIVETLTIFTPVHCSAICIPPRWSSCSRPLPSWLLSSSSGFLDLSDKWQHCNAWVITSSHICSSTWPHRRDSLSVQLSKREARTRLRTHSSLRFQLLGRVKCHGGI</sequence>
<evidence type="ECO:0000313" key="1">
    <source>
        <dbReference type="EMBL" id="KAF2860689.1"/>
    </source>
</evidence>
<keyword evidence="2" id="KW-1185">Reference proteome</keyword>
<dbReference type="EMBL" id="MU005979">
    <property type="protein sequence ID" value="KAF2860689.1"/>
    <property type="molecule type" value="Genomic_DNA"/>
</dbReference>
<accession>A0A6A7C106</accession>
<name>A0A6A7C106_9PEZI</name>
<reference evidence="1" key="1">
    <citation type="journal article" date="2020" name="Stud. Mycol.">
        <title>101 Dothideomycetes genomes: a test case for predicting lifestyles and emergence of pathogens.</title>
        <authorList>
            <person name="Haridas S."/>
            <person name="Albert R."/>
            <person name="Binder M."/>
            <person name="Bloem J."/>
            <person name="Labutti K."/>
            <person name="Salamov A."/>
            <person name="Andreopoulos B."/>
            <person name="Baker S."/>
            <person name="Barry K."/>
            <person name="Bills G."/>
            <person name="Bluhm B."/>
            <person name="Cannon C."/>
            <person name="Castanera R."/>
            <person name="Culley D."/>
            <person name="Daum C."/>
            <person name="Ezra D."/>
            <person name="Gonzalez J."/>
            <person name="Henrissat B."/>
            <person name="Kuo A."/>
            <person name="Liang C."/>
            <person name="Lipzen A."/>
            <person name="Lutzoni F."/>
            <person name="Magnuson J."/>
            <person name="Mondo S."/>
            <person name="Nolan M."/>
            <person name="Ohm R."/>
            <person name="Pangilinan J."/>
            <person name="Park H.-J."/>
            <person name="Ramirez L."/>
            <person name="Alfaro M."/>
            <person name="Sun H."/>
            <person name="Tritt A."/>
            <person name="Yoshinaga Y."/>
            <person name="Zwiers L.-H."/>
            <person name="Turgeon B."/>
            <person name="Goodwin S."/>
            <person name="Spatafora J."/>
            <person name="Crous P."/>
            <person name="Grigoriev I."/>
        </authorList>
    </citation>
    <scope>NUCLEOTIDE SEQUENCE</scope>
    <source>
        <strain evidence="1">CBS 480.64</strain>
    </source>
</reference>
<dbReference type="Proteomes" id="UP000799421">
    <property type="component" value="Unassembled WGS sequence"/>
</dbReference>
<evidence type="ECO:0000313" key="2">
    <source>
        <dbReference type="Proteomes" id="UP000799421"/>
    </source>
</evidence>
<proteinExistence type="predicted"/>
<organism evidence="1 2">
    <name type="scientific">Piedraia hortae CBS 480.64</name>
    <dbReference type="NCBI Taxonomy" id="1314780"/>
    <lineage>
        <taxon>Eukaryota</taxon>
        <taxon>Fungi</taxon>
        <taxon>Dikarya</taxon>
        <taxon>Ascomycota</taxon>
        <taxon>Pezizomycotina</taxon>
        <taxon>Dothideomycetes</taxon>
        <taxon>Dothideomycetidae</taxon>
        <taxon>Capnodiales</taxon>
        <taxon>Piedraiaceae</taxon>
        <taxon>Piedraia</taxon>
    </lineage>
</organism>
<protein>
    <submittedName>
        <fullName evidence="1">Uncharacterized protein</fullName>
    </submittedName>
</protein>
<dbReference type="AlphaFoldDB" id="A0A6A7C106"/>